<evidence type="ECO:0000256" key="1">
    <source>
        <dbReference type="SAM" id="Phobius"/>
    </source>
</evidence>
<keyword evidence="1" id="KW-1133">Transmembrane helix</keyword>
<keyword evidence="1" id="KW-0472">Membrane</keyword>
<dbReference type="Proteomes" id="UP001303160">
    <property type="component" value="Unassembled WGS sequence"/>
</dbReference>
<proteinExistence type="predicted"/>
<name>A0AAN6X921_9PEZI</name>
<feature type="transmembrane region" description="Helical" evidence="1">
    <location>
        <begin position="65"/>
        <end position="86"/>
    </location>
</feature>
<keyword evidence="1" id="KW-0812">Transmembrane</keyword>
<comment type="caution">
    <text evidence="2">The sequence shown here is derived from an EMBL/GenBank/DDBJ whole genome shotgun (WGS) entry which is preliminary data.</text>
</comment>
<gene>
    <name evidence="2" type="ORF">QBC40DRAFT_290972</name>
</gene>
<sequence>MSCSLPAASTTIAPQAAVSSWCGLLRIASEARAAALLTAVSSFLFFGMCHWNASTENRTSFRDCSRSLSVVLVALPLPLAASVTSAGG</sequence>
<evidence type="ECO:0000313" key="2">
    <source>
        <dbReference type="EMBL" id="KAK4194312.1"/>
    </source>
</evidence>
<reference evidence="2" key="2">
    <citation type="submission" date="2023-05" db="EMBL/GenBank/DDBJ databases">
        <authorList>
            <consortium name="Lawrence Berkeley National Laboratory"/>
            <person name="Steindorff A."/>
            <person name="Hensen N."/>
            <person name="Bonometti L."/>
            <person name="Westerberg I."/>
            <person name="Brannstrom I.O."/>
            <person name="Guillou S."/>
            <person name="Cros-Aarteil S."/>
            <person name="Calhoun S."/>
            <person name="Haridas S."/>
            <person name="Kuo A."/>
            <person name="Mondo S."/>
            <person name="Pangilinan J."/>
            <person name="Riley R."/>
            <person name="Labutti K."/>
            <person name="Andreopoulos B."/>
            <person name="Lipzen A."/>
            <person name="Chen C."/>
            <person name="Yanf M."/>
            <person name="Daum C."/>
            <person name="Ng V."/>
            <person name="Clum A."/>
            <person name="Ohm R."/>
            <person name="Martin F."/>
            <person name="Silar P."/>
            <person name="Natvig D."/>
            <person name="Lalanne C."/>
            <person name="Gautier V."/>
            <person name="Ament-Velasquez S.L."/>
            <person name="Kruys A."/>
            <person name="Hutchinson M.I."/>
            <person name="Powell A.J."/>
            <person name="Barry K."/>
            <person name="Miller A.N."/>
            <person name="Grigoriev I.V."/>
            <person name="Debuchy R."/>
            <person name="Gladieux P."/>
            <person name="Thoren M.H."/>
            <person name="Johannesson H."/>
        </authorList>
    </citation>
    <scope>NUCLEOTIDE SEQUENCE</scope>
    <source>
        <strain evidence="2">CBS 315.58</strain>
    </source>
</reference>
<keyword evidence="3" id="KW-1185">Reference proteome</keyword>
<dbReference type="AlphaFoldDB" id="A0AAN6X921"/>
<dbReference type="EMBL" id="MU864072">
    <property type="protein sequence ID" value="KAK4194312.1"/>
    <property type="molecule type" value="Genomic_DNA"/>
</dbReference>
<reference evidence="2" key="1">
    <citation type="journal article" date="2023" name="Mol. Phylogenet. Evol.">
        <title>Genome-scale phylogeny and comparative genomics of the fungal order Sordariales.</title>
        <authorList>
            <person name="Hensen N."/>
            <person name="Bonometti L."/>
            <person name="Westerberg I."/>
            <person name="Brannstrom I.O."/>
            <person name="Guillou S."/>
            <person name="Cros-Aarteil S."/>
            <person name="Calhoun S."/>
            <person name="Haridas S."/>
            <person name="Kuo A."/>
            <person name="Mondo S."/>
            <person name="Pangilinan J."/>
            <person name="Riley R."/>
            <person name="LaButti K."/>
            <person name="Andreopoulos B."/>
            <person name="Lipzen A."/>
            <person name="Chen C."/>
            <person name="Yan M."/>
            <person name="Daum C."/>
            <person name="Ng V."/>
            <person name="Clum A."/>
            <person name="Steindorff A."/>
            <person name="Ohm R.A."/>
            <person name="Martin F."/>
            <person name="Silar P."/>
            <person name="Natvig D.O."/>
            <person name="Lalanne C."/>
            <person name="Gautier V."/>
            <person name="Ament-Velasquez S.L."/>
            <person name="Kruys A."/>
            <person name="Hutchinson M.I."/>
            <person name="Powell A.J."/>
            <person name="Barry K."/>
            <person name="Miller A.N."/>
            <person name="Grigoriev I.V."/>
            <person name="Debuchy R."/>
            <person name="Gladieux P."/>
            <person name="Hiltunen Thoren M."/>
            <person name="Johannesson H."/>
        </authorList>
    </citation>
    <scope>NUCLEOTIDE SEQUENCE</scope>
    <source>
        <strain evidence="2">CBS 315.58</strain>
    </source>
</reference>
<accession>A0AAN6X921</accession>
<organism evidence="2 3">
    <name type="scientific">Triangularia verruculosa</name>
    <dbReference type="NCBI Taxonomy" id="2587418"/>
    <lineage>
        <taxon>Eukaryota</taxon>
        <taxon>Fungi</taxon>
        <taxon>Dikarya</taxon>
        <taxon>Ascomycota</taxon>
        <taxon>Pezizomycotina</taxon>
        <taxon>Sordariomycetes</taxon>
        <taxon>Sordariomycetidae</taxon>
        <taxon>Sordariales</taxon>
        <taxon>Podosporaceae</taxon>
        <taxon>Triangularia</taxon>
    </lineage>
</organism>
<protein>
    <submittedName>
        <fullName evidence="2">Uncharacterized protein</fullName>
    </submittedName>
</protein>
<evidence type="ECO:0000313" key="3">
    <source>
        <dbReference type="Proteomes" id="UP001303160"/>
    </source>
</evidence>
<feature type="transmembrane region" description="Helical" evidence="1">
    <location>
        <begin position="35"/>
        <end position="53"/>
    </location>
</feature>